<accession>A0A4Y2S2H5</accession>
<gene>
    <name evidence="1" type="ORF">AVEN_110753_1</name>
</gene>
<organism evidence="1 2">
    <name type="scientific">Araneus ventricosus</name>
    <name type="common">Orbweaver spider</name>
    <name type="synonym">Epeira ventricosa</name>
    <dbReference type="NCBI Taxonomy" id="182803"/>
    <lineage>
        <taxon>Eukaryota</taxon>
        <taxon>Metazoa</taxon>
        <taxon>Ecdysozoa</taxon>
        <taxon>Arthropoda</taxon>
        <taxon>Chelicerata</taxon>
        <taxon>Arachnida</taxon>
        <taxon>Araneae</taxon>
        <taxon>Araneomorphae</taxon>
        <taxon>Entelegynae</taxon>
        <taxon>Araneoidea</taxon>
        <taxon>Araneidae</taxon>
        <taxon>Araneus</taxon>
    </lineage>
</organism>
<name>A0A4Y2S2H5_ARAVE</name>
<dbReference type="EMBL" id="BGPR01019337">
    <property type="protein sequence ID" value="GBN81639.1"/>
    <property type="molecule type" value="Genomic_DNA"/>
</dbReference>
<keyword evidence="2" id="KW-1185">Reference proteome</keyword>
<protein>
    <submittedName>
        <fullName evidence="1">Uncharacterized protein</fullName>
    </submittedName>
</protein>
<dbReference type="AlphaFoldDB" id="A0A4Y2S2H5"/>
<dbReference type="Proteomes" id="UP000499080">
    <property type="component" value="Unassembled WGS sequence"/>
</dbReference>
<evidence type="ECO:0000313" key="1">
    <source>
        <dbReference type="EMBL" id="GBN81639.1"/>
    </source>
</evidence>
<sequence>MICLNGWAKKWNGMECGICVEWSGHERLAEKEAKNNDMNYLTDEVSTTSPRKPFRKPFPQKLTYLDEKFNPCHGNLCDNLLPLPTTRFPKPFGQAFFAIWDMLYQQKFHPCSRVLTTAVPVNNQDALFPSSTEWLTVSLGRGTSVVNWS</sequence>
<evidence type="ECO:0000313" key="2">
    <source>
        <dbReference type="Proteomes" id="UP000499080"/>
    </source>
</evidence>
<reference evidence="1 2" key="1">
    <citation type="journal article" date="2019" name="Sci. Rep.">
        <title>Orb-weaving spider Araneus ventricosus genome elucidates the spidroin gene catalogue.</title>
        <authorList>
            <person name="Kono N."/>
            <person name="Nakamura H."/>
            <person name="Ohtoshi R."/>
            <person name="Moran D.A.P."/>
            <person name="Shinohara A."/>
            <person name="Yoshida Y."/>
            <person name="Fujiwara M."/>
            <person name="Mori M."/>
            <person name="Tomita M."/>
            <person name="Arakawa K."/>
        </authorList>
    </citation>
    <scope>NUCLEOTIDE SEQUENCE [LARGE SCALE GENOMIC DNA]</scope>
</reference>
<proteinExistence type="predicted"/>
<comment type="caution">
    <text evidence="1">The sequence shown here is derived from an EMBL/GenBank/DDBJ whole genome shotgun (WGS) entry which is preliminary data.</text>
</comment>